<protein>
    <submittedName>
        <fullName evidence="1">Uncharacterized protein</fullName>
    </submittedName>
</protein>
<reference evidence="1 2" key="1">
    <citation type="submission" date="2018-03" db="EMBL/GenBank/DDBJ databases">
        <title>Draft genome sequence of Rohu Carp (Labeo rohita).</title>
        <authorList>
            <person name="Das P."/>
            <person name="Kushwaha B."/>
            <person name="Joshi C.G."/>
            <person name="Kumar D."/>
            <person name="Nagpure N.S."/>
            <person name="Sahoo L."/>
            <person name="Das S.P."/>
            <person name="Bit A."/>
            <person name="Patnaik S."/>
            <person name="Meher P.K."/>
            <person name="Jayasankar P."/>
            <person name="Koringa P.G."/>
            <person name="Patel N.V."/>
            <person name="Hinsu A.T."/>
            <person name="Kumar R."/>
            <person name="Pandey M."/>
            <person name="Agarwal S."/>
            <person name="Srivastava S."/>
            <person name="Singh M."/>
            <person name="Iquebal M.A."/>
            <person name="Jaiswal S."/>
            <person name="Angadi U.B."/>
            <person name="Kumar N."/>
            <person name="Raza M."/>
            <person name="Shah T.M."/>
            <person name="Rai A."/>
            <person name="Jena J.K."/>
        </authorList>
    </citation>
    <scope>NUCLEOTIDE SEQUENCE [LARGE SCALE GENOMIC DNA]</scope>
    <source>
        <strain evidence="1">DASCIFA01</strain>
        <tissue evidence="1">Testis</tissue>
    </source>
</reference>
<dbReference type="Proteomes" id="UP000290572">
    <property type="component" value="Unassembled WGS sequence"/>
</dbReference>
<accession>A0A498NIF6</accession>
<proteinExistence type="predicted"/>
<name>A0A498NIF6_LABRO</name>
<sequence>MCDRFHHVRDPLYPNIILKACEDGNPLASGSIYIQMDGEDVEDDGLSPNIKGVLARPGLRIGDRLRRLMLWPVPLLHLRVVPGDGVGRGEVVKI</sequence>
<dbReference type="EMBL" id="QBIY01011444">
    <property type="protein sequence ID" value="RXN31608.1"/>
    <property type="molecule type" value="Genomic_DNA"/>
</dbReference>
<evidence type="ECO:0000313" key="2">
    <source>
        <dbReference type="Proteomes" id="UP000290572"/>
    </source>
</evidence>
<gene>
    <name evidence="1" type="ORF">ROHU_016725</name>
</gene>
<dbReference type="AlphaFoldDB" id="A0A498NIF6"/>
<evidence type="ECO:0000313" key="1">
    <source>
        <dbReference type="EMBL" id="RXN31608.1"/>
    </source>
</evidence>
<organism evidence="1 2">
    <name type="scientific">Labeo rohita</name>
    <name type="common">Indian major carp</name>
    <name type="synonym">Cyprinus rohita</name>
    <dbReference type="NCBI Taxonomy" id="84645"/>
    <lineage>
        <taxon>Eukaryota</taxon>
        <taxon>Metazoa</taxon>
        <taxon>Chordata</taxon>
        <taxon>Craniata</taxon>
        <taxon>Vertebrata</taxon>
        <taxon>Euteleostomi</taxon>
        <taxon>Actinopterygii</taxon>
        <taxon>Neopterygii</taxon>
        <taxon>Teleostei</taxon>
        <taxon>Ostariophysi</taxon>
        <taxon>Cypriniformes</taxon>
        <taxon>Cyprinidae</taxon>
        <taxon>Labeoninae</taxon>
        <taxon>Labeonini</taxon>
        <taxon>Labeo</taxon>
    </lineage>
</organism>
<comment type="caution">
    <text evidence="1">The sequence shown here is derived from an EMBL/GenBank/DDBJ whole genome shotgun (WGS) entry which is preliminary data.</text>
</comment>
<keyword evidence="2" id="KW-1185">Reference proteome</keyword>